<dbReference type="Gene3D" id="1.25.40.20">
    <property type="entry name" value="Ankyrin repeat-containing domain"/>
    <property type="match status" value="2"/>
</dbReference>
<evidence type="ECO:0000259" key="10">
    <source>
        <dbReference type="Pfam" id="PF13962"/>
    </source>
</evidence>
<feature type="region of interest" description="Disordered" evidence="8">
    <location>
        <begin position="465"/>
        <end position="491"/>
    </location>
</feature>
<keyword evidence="6 9" id="KW-0472">Membrane</keyword>
<dbReference type="Proteomes" id="UP001159364">
    <property type="component" value="Linkage Group LG09"/>
</dbReference>
<keyword evidence="4 9" id="KW-1133">Transmembrane helix</keyword>
<dbReference type="PANTHER" id="PTHR24186:SF50">
    <property type="entry name" value="ANKYRIN REPEAT-CONTAINING PROTEIN ITN1-LIKE ISOFORM X1"/>
    <property type="match status" value="1"/>
</dbReference>
<feature type="repeat" description="ANK" evidence="7">
    <location>
        <begin position="281"/>
        <end position="303"/>
    </location>
</feature>
<dbReference type="InterPro" id="IPR002110">
    <property type="entry name" value="Ankyrin_rpt"/>
</dbReference>
<evidence type="ECO:0000256" key="6">
    <source>
        <dbReference type="ARBA" id="ARBA00023136"/>
    </source>
</evidence>
<feature type="repeat" description="ANK" evidence="7">
    <location>
        <begin position="181"/>
        <end position="213"/>
    </location>
</feature>
<evidence type="ECO:0000256" key="2">
    <source>
        <dbReference type="ARBA" id="ARBA00022692"/>
    </source>
</evidence>
<dbReference type="PANTHER" id="PTHR24186">
    <property type="entry name" value="PROTEIN PHOSPHATASE 1 REGULATORY SUBUNIT"/>
    <property type="match status" value="1"/>
</dbReference>
<organism evidence="11 12">
    <name type="scientific">Erythroxylum novogranatense</name>
    <dbReference type="NCBI Taxonomy" id="1862640"/>
    <lineage>
        <taxon>Eukaryota</taxon>
        <taxon>Viridiplantae</taxon>
        <taxon>Streptophyta</taxon>
        <taxon>Embryophyta</taxon>
        <taxon>Tracheophyta</taxon>
        <taxon>Spermatophyta</taxon>
        <taxon>Magnoliopsida</taxon>
        <taxon>eudicotyledons</taxon>
        <taxon>Gunneridae</taxon>
        <taxon>Pentapetalae</taxon>
        <taxon>rosids</taxon>
        <taxon>fabids</taxon>
        <taxon>Malpighiales</taxon>
        <taxon>Erythroxylaceae</taxon>
        <taxon>Erythroxylum</taxon>
    </lineage>
</organism>
<proteinExistence type="predicted"/>
<feature type="domain" description="PGG" evidence="10">
    <location>
        <begin position="511"/>
        <end position="623"/>
    </location>
</feature>
<evidence type="ECO:0000256" key="5">
    <source>
        <dbReference type="ARBA" id="ARBA00023043"/>
    </source>
</evidence>
<dbReference type="SMART" id="SM00248">
    <property type="entry name" value="ANK"/>
    <property type="match status" value="7"/>
</dbReference>
<feature type="transmembrane region" description="Helical" evidence="9">
    <location>
        <begin position="521"/>
        <end position="540"/>
    </location>
</feature>
<feature type="repeat" description="ANK" evidence="7">
    <location>
        <begin position="132"/>
        <end position="154"/>
    </location>
</feature>
<dbReference type="Pfam" id="PF12796">
    <property type="entry name" value="Ank_2"/>
    <property type="match status" value="3"/>
</dbReference>
<protein>
    <recommendedName>
        <fullName evidence="10">PGG domain-containing protein</fullName>
    </recommendedName>
</protein>
<keyword evidence="12" id="KW-1185">Reference proteome</keyword>
<evidence type="ECO:0000256" key="1">
    <source>
        <dbReference type="ARBA" id="ARBA00004141"/>
    </source>
</evidence>
<keyword evidence="2 9" id="KW-0812">Transmembrane</keyword>
<evidence type="ECO:0000256" key="7">
    <source>
        <dbReference type="PROSITE-ProRule" id="PRU00023"/>
    </source>
</evidence>
<keyword evidence="3" id="KW-0677">Repeat</keyword>
<evidence type="ECO:0000256" key="3">
    <source>
        <dbReference type="ARBA" id="ARBA00022737"/>
    </source>
</evidence>
<comment type="subcellular location">
    <subcellularLocation>
        <location evidence="1">Membrane</location>
        <topology evidence="1">Multi-pass membrane protein</topology>
    </subcellularLocation>
</comment>
<evidence type="ECO:0000256" key="4">
    <source>
        <dbReference type="ARBA" id="ARBA00022989"/>
    </source>
</evidence>
<accession>A0AAV8SUL2</accession>
<feature type="transmembrane region" description="Helical" evidence="9">
    <location>
        <begin position="560"/>
        <end position="581"/>
    </location>
</feature>
<dbReference type="AlphaFoldDB" id="A0AAV8SUL2"/>
<dbReference type="GO" id="GO:0005886">
    <property type="term" value="C:plasma membrane"/>
    <property type="evidence" value="ECO:0007669"/>
    <property type="project" value="TreeGrafter"/>
</dbReference>
<name>A0AAV8SUL2_9ROSI</name>
<dbReference type="EMBL" id="JAIWQS010000009">
    <property type="protein sequence ID" value="KAJ8755738.1"/>
    <property type="molecule type" value="Genomic_DNA"/>
</dbReference>
<evidence type="ECO:0000256" key="8">
    <source>
        <dbReference type="SAM" id="MobiDB-lite"/>
    </source>
</evidence>
<dbReference type="PROSITE" id="PS50088">
    <property type="entry name" value="ANK_REPEAT"/>
    <property type="match status" value="4"/>
</dbReference>
<dbReference type="SUPFAM" id="SSF48403">
    <property type="entry name" value="Ankyrin repeat"/>
    <property type="match status" value="1"/>
</dbReference>
<evidence type="ECO:0000313" key="11">
    <source>
        <dbReference type="EMBL" id="KAJ8755738.1"/>
    </source>
</evidence>
<dbReference type="InterPro" id="IPR026961">
    <property type="entry name" value="PGG_dom"/>
</dbReference>
<dbReference type="PROSITE" id="PS50297">
    <property type="entry name" value="ANK_REP_REGION"/>
    <property type="match status" value="3"/>
</dbReference>
<feature type="transmembrane region" description="Helical" evidence="9">
    <location>
        <begin position="593"/>
        <end position="617"/>
    </location>
</feature>
<evidence type="ECO:0000256" key="9">
    <source>
        <dbReference type="SAM" id="Phobius"/>
    </source>
</evidence>
<evidence type="ECO:0000313" key="12">
    <source>
        <dbReference type="Proteomes" id="UP001159364"/>
    </source>
</evidence>
<dbReference type="Pfam" id="PF13962">
    <property type="entry name" value="PGG"/>
    <property type="match status" value="1"/>
</dbReference>
<dbReference type="InterPro" id="IPR036770">
    <property type="entry name" value="Ankyrin_rpt-contain_sf"/>
</dbReference>
<feature type="transmembrane region" description="Helical" evidence="9">
    <location>
        <begin position="629"/>
        <end position="652"/>
    </location>
</feature>
<feature type="repeat" description="ANK" evidence="7">
    <location>
        <begin position="215"/>
        <end position="237"/>
    </location>
</feature>
<keyword evidence="5 7" id="KW-0040">ANK repeat</keyword>
<gene>
    <name evidence="11" type="ORF">K2173_024282</name>
</gene>
<reference evidence="11 12" key="1">
    <citation type="submission" date="2021-09" db="EMBL/GenBank/DDBJ databases">
        <title>Genomic insights and catalytic innovation underlie evolution of tropane alkaloids biosynthesis.</title>
        <authorList>
            <person name="Wang Y.-J."/>
            <person name="Tian T."/>
            <person name="Huang J.-P."/>
            <person name="Huang S.-X."/>
        </authorList>
    </citation>
    <scope>NUCLEOTIDE SEQUENCE [LARGE SCALE GENOMIC DNA]</scope>
    <source>
        <strain evidence="11">KIB-2018</strain>
        <tissue evidence="11">Leaf</tissue>
    </source>
</reference>
<comment type="caution">
    <text evidence="11">The sequence shown here is derived from an EMBL/GenBank/DDBJ whole genome shotgun (WGS) entry which is preliminary data.</text>
</comment>
<sequence length="665" mass="74020">MAASQRTILAQYALSLSGLEANADSATADTNNHGADDERDVDSIYYAAVNGEIGVLKDNPERIDRFETPDKNSVLHVFITAKPHQSKWLQGIKFLQVNIARQTTEHSRVDKAKFVEEILGMRPALLLKTNDKKEIPLHIAARHGHSDVVETLLEWCRKEHENDLEKGNGAVRDMLGMKNKANDTALHEAVRYNHIDVVKALTKENYNISYEANLEGESPLYLAVERGYVAVIDALLKVSPSSSWDHGGPNGRTVLHAAVLHNNTVLTEKLLKEVAQKSDEKGWIPLHYAAYFGNVAIVKQLLKADKSSACIPTTTEKMTAIHLAASRGNLSVMRELISSCPRCCELVDRRGWNVVHFAVVSENKQVVDYVLRCPLLRNLINERNTEGNAPLHLLIDSGFYMRSFIRDPRVDRLAFNAKNLNCLDIILSKEGGSHQLKAACYLSDCGARQGKRVIIEPNDWKEKNIKPNDWKEDGSSVTPDDNRHLNEDDSSKVVSKGYSRREYKGNDNIMKQIKDARASELVVAALITTVSFAAGFTVPGGYKSDGPDEGAAVLLGRSTAFHLFVLTNTMSMTLSSSAVLFHFFMAIRGDKKLFYPILIPAKLLTSLAMTTMVIAFISGTYAVLAHVQLVAISNCVLAGSFFGFLCYLGYYFDKVEWRIRKIRKP</sequence>